<dbReference type="AlphaFoldDB" id="D5ABL5"/>
<feature type="transmembrane region" description="Helical" evidence="1">
    <location>
        <begin position="29"/>
        <end position="50"/>
    </location>
</feature>
<keyword evidence="1" id="KW-1133">Transmembrane helix</keyword>
<protein>
    <submittedName>
        <fullName evidence="2">Uncharacterized protein</fullName>
    </submittedName>
</protein>
<reference evidence="2" key="1">
    <citation type="submission" date="2010-04" db="EMBL/GenBank/DDBJ databases">
        <authorList>
            <person name="Reid K.E."/>
            <person name="Liao N."/>
            <person name="Chan S."/>
            <person name="Docking R."/>
            <person name="Taylor G."/>
            <person name="Moore R."/>
            <person name="Mayo M."/>
            <person name="Munro S."/>
            <person name="King J."/>
            <person name="Yanchuk A."/>
            <person name="Holt R."/>
            <person name="Jones S."/>
            <person name="Marra M."/>
            <person name="Ritland C.E."/>
            <person name="Ritland K."/>
            <person name="Bohlmann J."/>
        </authorList>
    </citation>
    <scope>NUCLEOTIDE SEQUENCE</scope>
    <source>
        <tissue evidence="2">Bud</tissue>
    </source>
</reference>
<dbReference type="EMBL" id="BT123622">
    <property type="protein sequence ID" value="ADE76934.1"/>
    <property type="molecule type" value="mRNA"/>
</dbReference>
<name>D5ABL5_PICSI</name>
<evidence type="ECO:0000256" key="1">
    <source>
        <dbReference type="SAM" id="Phobius"/>
    </source>
</evidence>
<keyword evidence="1" id="KW-0812">Transmembrane</keyword>
<accession>D5ABL5</accession>
<keyword evidence="1" id="KW-0472">Membrane</keyword>
<sequence>MLPYLLIAEKSCQHEENSACRFLEASSNIYFMMGLLFCEICYVYLFLYCLSCIMKNQS</sequence>
<evidence type="ECO:0000313" key="2">
    <source>
        <dbReference type="EMBL" id="ADE76934.1"/>
    </source>
</evidence>
<organism evidence="2">
    <name type="scientific">Picea sitchensis</name>
    <name type="common">Sitka spruce</name>
    <name type="synonym">Pinus sitchensis</name>
    <dbReference type="NCBI Taxonomy" id="3332"/>
    <lineage>
        <taxon>Eukaryota</taxon>
        <taxon>Viridiplantae</taxon>
        <taxon>Streptophyta</taxon>
        <taxon>Embryophyta</taxon>
        <taxon>Tracheophyta</taxon>
        <taxon>Spermatophyta</taxon>
        <taxon>Pinopsida</taxon>
        <taxon>Pinidae</taxon>
        <taxon>Conifers I</taxon>
        <taxon>Pinales</taxon>
        <taxon>Pinaceae</taxon>
        <taxon>Picea</taxon>
    </lineage>
</organism>
<proteinExistence type="evidence at transcript level"/>